<dbReference type="Proteomes" id="UP000642284">
    <property type="component" value="Unassembled WGS sequence"/>
</dbReference>
<sequence length="134" mass="14473">MAFGRSREWCRLRGGEARAGVIRAELTLCPAGEAFRRTPVPGAGVLRPMWDIGAGGARELDIARLWVEHAAELAPGATATVRLLPLTAARWRQLAPGDRITLYETAEAGGTGVVVEVRPPETIALPRRVRVVIE</sequence>
<evidence type="ECO:0000313" key="1">
    <source>
        <dbReference type="EMBL" id="MBC9710994.1"/>
    </source>
</evidence>
<dbReference type="RefSeq" id="WP_187811532.1">
    <property type="nucleotide sequence ID" value="NZ_JACTVJ010000001.1"/>
</dbReference>
<proteinExistence type="predicted"/>
<comment type="caution">
    <text evidence="1">The sequence shown here is derived from an EMBL/GenBank/DDBJ whole genome shotgun (WGS) entry which is preliminary data.</text>
</comment>
<name>A0ABR7S7W7_9ACTN</name>
<gene>
    <name evidence="1" type="ORF">H9Y04_00195</name>
</gene>
<accession>A0ABR7S7W7</accession>
<keyword evidence="2" id="KW-1185">Reference proteome</keyword>
<protein>
    <submittedName>
        <fullName evidence="1">Uncharacterized protein</fullName>
    </submittedName>
</protein>
<organism evidence="1 2">
    <name type="scientific">Streptomyces polyasparticus</name>
    <dbReference type="NCBI Taxonomy" id="2767826"/>
    <lineage>
        <taxon>Bacteria</taxon>
        <taxon>Bacillati</taxon>
        <taxon>Actinomycetota</taxon>
        <taxon>Actinomycetes</taxon>
        <taxon>Kitasatosporales</taxon>
        <taxon>Streptomycetaceae</taxon>
        <taxon>Streptomyces</taxon>
    </lineage>
</organism>
<dbReference type="EMBL" id="JACTVJ010000001">
    <property type="protein sequence ID" value="MBC9710994.1"/>
    <property type="molecule type" value="Genomic_DNA"/>
</dbReference>
<reference evidence="1 2" key="1">
    <citation type="submission" date="2020-08" db="EMBL/GenBank/DDBJ databases">
        <title>Genemic of Streptomyces polyaspartic.</title>
        <authorList>
            <person name="Liu W."/>
        </authorList>
    </citation>
    <scope>NUCLEOTIDE SEQUENCE [LARGE SCALE GENOMIC DNA]</scope>
    <source>
        <strain evidence="1 2">TRM66268-LWL</strain>
    </source>
</reference>
<evidence type="ECO:0000313" key="2">
    <source>
        <dbReference type="Proteomes" id="UP000642284"/>
    </source>
</evidence>